<dbReference type="Pfam" id="PF00230">
    <property type="entry name" value="MIP"/>
    <property type="match status" value="1"/>
</dbReference>
<feature type="transmembrane region" description="Helical" evidence="6">
    <location>
        <begin position="181"/>
        <end position="202"/>
    </location>
</feature>
<keyword evidence="5" id="KW-0813">Transport</keyword>
<dbReference type="InterPro" id="IPR023271">
    <property type="entry name" value="Aquaporin-like"/>
</dbReference>
<feature type="transmembrane region" description="Helical" evidence="6">
    <location>
        <begin position="222"/>
        <end position="243"/>
    </location>
</feature>
<comment type="caution">
    <text evidence="7">The sequence shown here is derived from an EMBL/GenBank/DDBJ whole genome shotgun (WGS) entry which is preliminary data.</text>
</comment>
<evidence type="ECO:0000256" key="2">
    <source>
        <dbReference type="ARBA" id="ARBA00022692"/>
    </source>
</evidence>
<dbReference type="PRINTS" id="PR00783">
    <property type="entry name" value="MINTRINSICP"/>
</dbReference>
<dbReference type="AlphaFoldDB" id="A0A9N8ZXE4"/>
<feature type="transmembrane region" description="Helical" evidence="6">
    <location>
        <begin position="105"/>
        <end position="126"/>
    </location>
</feature>
<dbReference type="Proteomes" id="UP000789508">
    <property type="component" value="Unassembled WGS sequence"/>
</dbReference>
<keyword evidence="4 6" id="KW-0472">Membrane</keyword>
<protein>
    <submittedName>
        <fullName evidence="7">4956_t:CDS:1</fullName>
    </submittedName>
</protein>
<dbReference type="EMBL" id="CAJVPS010000823">
    <property type="protein sequence ID" value="CAG8510716.1"/>
    <property type="molecule type" value="Genomic_DNA"/>
</dbReference>
<feature type="transmembrane region" description="Helical" evidence="6">
    <location>
        <begin position="255"/>
        <end position="274"/>
    </location>
</feature>
<evidence type="ECO:0000313" key="8">
    <source>
        <dbReference type="Proteomes" id="UP000789508"/>
    </source>
</evidence>
<evidence type="ECO:0000256" key="5">
    <source>
        <dbReference type="RuleBase" id="RU000477"/>
    </source>
</evidence>
<evidence type="ECO:0000256" key="1">
    <source>
        <dbReference type="ARBA" id="ARBA00004141"/>
    </source>
</evidence>
<dbReference type="InterPro" id="IPR000425">
    <property type="entry name" value="MIP"/>
</dbReference>
<evidence type="ECO:0000256" key="3">
    <source>
        <dbReference type="ARBA" id="ARBA00022989"/>
    </source>
</evidence>
<sequence>MQSEIRLPELNNHRSDSTVISLSRSQTQIIEEQESKYDHNKNGHNSNITYPLNSQNVNSIDSEYQEKQFKIEINEKLHGDESEWIELKSMFDLKEFASLKIWQQVMAEFFGTTILIFLIGAAVVVVGDSKFPHPSLLIGFAHIPLILLLILATGPISGAHLNPFITITTIFTRLISLPRGLLYMTFQLSGGTAGGILIRAIASDESITRTKLGACSFNRELFSSFQAFTGETVFCFGIALVLFGVALDPIRKKDFGLTMSAFLVSAVFGFFVWLSGGLHKGWPGASMNPAKCFAFSVATEDFSGTLYL</sequence>
<comment type="subcellular location">
    <subcellularLocation>
        <location evidence="1">Membrane</location>
        <topology evidence="1">Multi-pass membrane protein</topology>
    </subcellularLocation>
</comment>
<dbReference type="PANTHER" id="PTHR47002">
    <property type="entry name" value="AQUAPORIN-LIKE"/>
    <property type="match status" value="1"/>
</dbReference>
<feature type="transmembrane region" description="Helical" evidence="6">
    <location>
        <begin position="138"/>
        <end position="161"/>
    </location>
</feature>
<evidence type="ECO:0000313" key="7">
    <source>
        <dbReference type="EMBL" id="CAG8510716.1"/>
    </source>
</evidence>
<dbReference type="GO" id="GO:0016020">
    <property type="term" value="C:membrane"/>
    <property type="evidence" value="ECO:0007669"/>
    <property type="project" value="UniProtKB-SubCell"/>
</dbReference>
<reference evidence="7" key="1">
    <citation type="submission" date="2021-06" db="EMBL/GenBank/DDBJ databases">
        <authorList>
            <person name="Kallberg Y."/>
            <person name="Tangrot J."/>
            <person name="Rosling A."/>
        </authorList>
    </citation>
    <scope>NUCLEOTIDE SEQUENCE</scope>
    <source>
        <strain evidence="7">FL130A</strain>
    </source>
</reference>
<accession>A0A9N8ZXE4</accession>
<gene>
    <name evidence="7" type="ORF">ALEPTO_LOCUS3961</name>
</gene>
<dbReference type="PANTHER" id="PTHR47002:SF2">
    <property type="entry name" value="AQUAPORIN AQPAE.A-LIKE"/>
    <property type="match status" value="1"/>
</dbReference>
<evidence type="ECO:0000256" key="6">
    <source>
        <dbReference type="SAM" id="Phobius"/>
    </source>
</evidence>
<keyword evidence="3 6" id="KW-1133">Transmembrane helix</keyword>
<comment type="similarity">
    <text evidence="5">Belongs to the MIP/aquaporin (TC 1.A.8) family.</text>
</comment>
<dbReference type="Gene3D" id="1.20.1080.10">
    <property type="entry name" value="Glycerol uptake facilitator protein"/>
    <property type="match status" value="1"/>
</dbReference>
<evidence type="ECO:0000256" key="4">
    <source>
        <dbReference type="ARBA" id="ARBA00023136"/>
    </source>
</evidence>
<name>A0A9N8ZXE4_9GLOM</name>
<dbReference type="SUPFAM" id="SSF81338">
    <property type="entry name" value="Aquaporin-like"/>
    <property type="match status" value="1"/>
</dbReference>
<dbReference type="OrthoDB" id="3222at2759"/>
<dbReference type="GO" id="GO:0015267">
    <property type="term" value="F:channel activity"/>
    <property type="evidence" value="ECO:0007669"/>
    <property type="project" value="InterPro"/>
</dbReference>
<keyword evidence="2 5" id="KW-0812">Transmembrane</keyword>
<proteinExistence type="inferred from homology"/>
<organism evidence="7 8">
    <name type="scientific">Ambispora leptoticha</name>
    <dbReference type="NCBI Taxonomy" id="144679"/>
    <lineage>
        <taxon>Eukaryota</taxon>
        <taxon>Fungi</taxon>
        <taxon>Fungi incertae sedis</taxon>
        <taxon>Mucoromycota</taxon>
        <taxon>Glomeromycotina</taxon>
        <taxon>Glomeromycetes</taxon>
        <taxon>Archaeosporales</taxon>
        <taxon>Ambisporaceae</taxon>
        <taxon>Ambispora</taxon>
    </lineage>
</organism>
<keyword evidence="8" id="KW-1185">Reference proteome</keyword>